<feature type="transmembrane region" description="Helical" evidence="1">
    <location>
        <begin position="65"/>
        <end position="84"/>
    </location>
</feature>
<organism evidence="3">
    <name type="scientific">freshwater metagenome</name>
    <dbReference type="NCBI Taxonomy" id="449393"/>
    <lineage>
        <taxon>unclassified sequences</taxon>
        <taxon>metagenomes</taxon>
        <taxon>ecological metagenomes</taxon>
    </lineage>
</organism>
<keyword evidence="1" id="KW-1133">Transmembrane helix</keyword>
<protein>
    <submittedName>
        <fullName evidence="3">Unannotated protein</fullName>
    </submittedName>
</protein>
<dbReference type="EMBL" id="CAFAAH010000044">
    <property type="protein sequence ID" value="CAB4791300.1"/>
    <property type="molecule type" value="Genomic_DNA"/>
</dbReference>
<sequence length="97" mass="10791">MAEWSDQAVDTIEKVVVGIREKAVLPIERASRMIVFGVFVGILAICAFTLLLVALLRILSIPLPVWAAWMIEGVAISLLGYFVWRQRSRFAQGNSSD</sequence>
<accession>A0A6J7N918</accession>
<dbReference type="EMBL" id="CAFBOR010000104">
    <property type="protein sequence ID" value="CAB4988715.1"/>
    <property type="molecule type" value="Genomic_DNA"/>
</dbReference>
<evidence type="ECO:0000313" key="2">
    <source>
        <dbReference type="EMBL" id="CAB4791300.1"/>
    </source>
</evidence>
<dbReference type="EMBL" id="CAFBPF010000031">
    <property type="protein sequence ID" value="CAB5004907.1"/>
    <property type="molecule type" value="Genomic_DNA"/>
</dbReference>
<keyword evidence="1" id="KW-0472">Membrane</keyword>
<dbReference type="AlphaFoldDB" id="A0A6J7N918"/>
<evidence type="ECO:0000256" key="1">
    <source>
        <dbReference type="SAM" id="Phobius"/>
    </source>
</evidence>
<name>A0A6J7N918_9ZZZZ</name>
<keyword evidence="1" id="KW-0812">Transmembrane</keyword>
<reference evidence="3" key="1">
    <citation type="submission" date="2020-05" db="EMBL/GenBank/DDBJ databases">
        <authorList>
            <person name="Chiriac C."/>
            <person name="Salcher M."/>
            <person name="Ghai R."/>
            <person name="Kavagutti S V."/>
        </authorList>
    </citation>
    <scope>NUCLEOTIDE SEQUENCE</scope>
</reference>
<evidence type="ECO:0000313" key="3">
    <source>
        <dbReference type="EMBL" id="CAB4988715.1"/>
    </source>
</evidence>
<gene>
    <name evidence="2" type="ORF">UFOPK2996_00481</name>
    <name evidence="3" type="ORF">UFOPK3974_00811</name>
    <name evidence="4" type="ORF">UFOPK4071_00391</name>
</gene>
<evidence type="ECO:0000313" key="4">
    <source>
        <dbReference type="EMBL" id="CAB5004907.1"/>
    </source>
</evidence>
<proteinExistence type="predicted"/>
<feature type="transmembrane region" description="Helical" evidence="1">
    <location>
        <begin position="34"/>
        <end position="59"/>
    </location>
</feature>